<feature type="transmembrane region" description="Helical" evidence="2">
    <location>
        <begin position="32"/>
        <end position="53"/>
    </location>
</feature>
<feature type="transmembrane region" description="Helical" evidence="2">
    <location>
        <begin position="65"/>
        <end position="89"/>
    </location>
</feature>
<feature type="transmembrane region" description="Helical" evidence="2">
    <location>
        <begin position="147"/>
        <end position="171"/>
    </location>
</feature>
<evidence type="ECO:0000256" key="1">
    <source>
        <dbReference type="SAM" id="MobiDB-lite"/>
    </source>
</evidence>
<dbReference type="Proteomes" id="UP001282474">
    <property type="component" value="Unassembled WGS sequence"/>
</dbReference>
<evidence type="ECO:0008006" key="5">
    <source>
        <dbReference type="Google" id="ProtNLM"/>
    </source>
</evidence>
<comment type="caution">
    <text evidence="3">The sequence shown here is derived from an EMBL/GenBank/DDBJ whole genome shotgun (WGS) entry which is preliminary data.</text>
</comment>
<reference evidence="3 4" key="1">
    <citation type="journal article" date="2023" name="Microb. Genom.">
        <title>Mesoterricola silvestris gen. nov., sp. nov., Mesoterricola sediminis sp. nov., Geothrix oryzae sp. nov., Geothrix edaphica sp. nov., Geothrix rubra sp. nov., and Geothrix limicola sp. nov., six novel members of Acidobacteriota isolated from soils.</title>
        <authorList>
            <person name="Weisberg A.J."/>
            <person name="Pearce E."/>
            <person name="Kramer C.G."/>
            <person name="Chang J.H."/>
            <person name="Clarke C.R."/>
        </authorList>
    </citation>
    <scope>NUCLEOTIDE SEQUENCE [LARGE SCALE GENOMIC DNA]</scope>
    <source>
        <strain evidence="3 4">NE20-4-1</strain>
    </source>
</reference>
<feature type="transmembrane region" description="Helical" evidence="2">
    <location>
        <begin position="113"/>
        <end position="135"/>
    </location>
</feature>
<gene>
    <name evidence="3" type="ORF">PV383_45750</name>
</gene>
<keyword evidence="4" id="KW-1185">Reference proteome</keyword>
<protein>
    <recommendedName>
        <fullName evidence="5">Integral membrane protein</fullName>
    </recommendedName>
</protein>
<evidence type="ECO:0000313" key="4">
    <source>
        <dbReference type="Proteomes" id="UP001282474"/>
    </source>
</evidence>
<name>A0ABU4N4E3_9ACTN</name>
<evidence type="ECO:0000256" key="2">
    <source>
        <dbReference type="SAM" id="Phobius"/>
    </source>
</evidence>
<keyword evidence="2" id="KW-0812">Transmembrane</keyword>
<dbReference type="RefSeq" id="WP_052683042.1">
    <property type="nucleotide sequence ID" value="NZ_JABXWF010000017.1"/>
</dbReference>
<dbReference type="EMBL" id="JARAWJ010000082">
    <property type="protein sequence ID" value="MDX3044415.1"/>
    <property type="molecule type" value="Genomic_DNA"/>
</dbReference>
<keyword evidence="2" id="KW-0472">Membrane</keyword>
<feature type="region of interest" description="Disordered" evidence="1">
    <location>
        <begin position="213"/>
        <end position="236"/>
    </location>
</feature>
<keyword evidence="2" id="KW-1133">Transmembrane helix</keyword>
<proteinExistence type="predicted"/>
<feature type="transmembrane region" description="Helical" evidence="2">
    <location>
        <begin position="183"/>
        <end position="204"/>
    </location>
</feature>
<sequence length="236" mass="25023">MTRVALLRCLILILAGAMPVLSIPLSVMGLLSMTEAALFLVTPLSLLTLMLLAHGSAESEWALKGLIAGLVAVTAYDAVRVPMVLAGIWPDFIPSLGGWILGTERPHLLMGYLWRYLGDGGGIGMAYFVFCKLVAAVRPTLITARPTLLSVGYGIFIWTGLCATVVVIPGGADQLFTLTPTSFVLSLLGHLIYGAVLGLFLSRLHSPVLRPRPRASRVTTEPARTALGHPDGAVAP</sequence>
<evidence type="ECO:0000313" key="3">
    <source>
        <dbReference type="EMBL" id="MDX3044415.1"/>
    </source>
</evidence>
<accession>A0ABU4N4E3</accession>
<organism evidence="3 4">
    <name type="scientific">Streptomyces caniscabiei</name>
    <dbReference type="NCBI Taxonomy" id="2746961"/>
    <lineage>
        <taxon>Bacteria</taxon>
        <taxon>Bacillati</taxon>
        <taxon>Actinomycetota</taxon>
        <taxon>Actinomycetes</taxon>
        <taxon>Kitasatosporales</taxon>
        <taxon>Streptomycetaceae</taxon>
        <taxon>Streptomyces</taxon>
    </lineage>
</organism>